<organism evidence="1 2">
    <name type="scientific">Armillaria gallica</name>
    <name type="common">Bulbous honey fungus</name>
    <name type="synonym">Armillaria bulbosa</name>
    <dbReference type="NCBI Taxonomy" id="47427"/>
    <lineage>
        <taxon>Eukaryota</taxon>
        <taxon>Fungi</taxon>
        <taxon>Dikarya</taxon>
        <taxon>Basidiomycota</taxon>
        <taxon>Agaricomycotina</taxon>
        <taxon>Agaricomycetes</taxon>
        <taxon>Agaricomycetidae</taxon>
        <taxon>Agaricales</taxon>
        <taxon>Marasmiineae</taxon>
        <taxon>Physalacriaceae</taxon>
        <taxon>Armillaria</taxon>
    </lineage>
</organism>
<evidence type="ECO:0000313" key="2">
    <source>
        <dbReference type="Proteomes" id="UP000217790"/>
    </source>
</evidence>
<dbReference type="OrthoDB" id="10374030at2759"/>
<protein>
    <submittedName>
        <fullName evidence="1">Uncharacterized protein</fullName>
    </submittedName>
</protein>
<gene>
    <name evidence="1" type="ORF">ARMGADRAFT_1088725</name>
</gene>
<dbReference type="AlphaFoldDB" id="A0A2H3D4Q0"/>
<evidence type="ECO:0000313" key="1">
    <source>
        <dbReference type="EMBL" id="PBK84027.1"/>
    </source>
</evidence>
<name>A0A2H3D4Q0_ARMGA</name>
<sequence length="279" mass="31552">MSSSINEASEENSDLDDANPDFHACLKGAILLENLAFKVYSERIIFQPSALSDAPLFLPFIHHNIHSLALDGDIPTVLGQCFMPNLKELYVYRGLEMDLIALMIAPSAHVGSLLRFACRSKSNLQTFSCFKSLPLPVLNRAWDQWSTSLTKLTITVVETTRADTVRELTFEEGRPGVLPNLQFLKLRAPEGLCIFEDDSLVKMASSRHTRCPGTFTDFLIHTILDAGEVPSRDSIIHMERLRDLKTLGVRVQLLLGRRHLDRFETDEVFAKFLDAWKYE</sequence>
<dbReference type="InParanoid" id="A0A2H3D4Q0"/>
<dbReference type="EMBL" id="KZ293701">
    <property type="protein sequence ID" value="PBK84027.1"/>
    <property type="molecule type" value="Genomic_DNA"/>
</dbReference>
<dbReference type="STRING" id="47427.A0A2H3D4Q0"/>
<accession>A0A2H3D4Q0</accession>
<dbReference type="Proteomes" id="UP000217790">
    <property type="component" value="Unassembled WGS sequence"/>
</dbReference>
<reference evidence="2" key="1">
    <citation type="journal article" date="2017" name="Nat. Ecol. Evol.">
        <title>Genome expansion and lineage-specific genetic innovations in the forest pathogenic fungi Armillaria.</title>
        <authorList>
            <person name="Sipos G."/>
            <person name="Prasanna A.N."/>
            <person name="Walter M.C."/>
            <person name="O'Connor E."/>
            <person name="Balint B."/>
            <person name="Krizsan K."/>
            <person name="Kiss B."/>
            <person name="Hess J."/>
            <person name="Varga T."/>
            <person name="Slot J."/>
            <person name="Riley R."/>
            <person name="Boka B."/>
            <person name="Rigling D."/>
            <person name="Barry K."/>
            <person name="Lee J."/>
            <person name="Mihaltcheva S."/>
            <person name="LaButti K."/>
            <person name="Lipzen A."/>
            <person name="Waldron R."/>
            <person name="Moloney N.M."/>
            <person name="Sperisen C."/>
            <person name="Kredics L."/>
            <person name="Vagvoelgyi C."/>
            <person name="Patrignani A."/>
            <person name="Fitzpatrick D."/>
            <person name="Nagy I."/>
            <person name="Doyle S."/>
            <person name="Anderson J.B."/>
            <person name="Grigoriev I.V."/>
            <person name="Gueldener U."/>
            <person name="Muensterkoetter M."/>
            <person name="Nagy L.G."/>
        </authorList>
    </citation>
    <scope>NUCLEOTIDE SEQUENCE [LARGE SCALE GENOMIC DNA]</scope>
    <source>
        <strain evidence="2">Ar21-2</strain>
    </source>
</reference>
<proteinExistence type="predicted"/>
<keyword evidence="2" id="KW-1185">Reference proteome</keyword>